<dbReference type="Proteomes" id="UP000656042">
    <property type="component" value="Unassembled WGS sequence"/>
</dbReference>
<gene>
    <name evidence="2" type="ORF">GCM10012284_41150</name>
</gene>
<accession>A0A8J3FQC9</accession>
<dbReference type="AlphaFoldDB" id="A0A8J3FQC9"/>
<reference evidence="2" key="2">
    <citation type="submission" date="2020-09" db="EMBL/GenBank/DDBJ databases">
        <authorList>
            <person name="Sun Q."/>
            <person name="Zhou Y."/>
        </authorList>
    </citation>
    <scope>NUCLEOTIDE SEQUENCE</scope>
    <source>
        <strain evidence="2">CGMCC 4.7299</strain>
    </source>
</reference>
<reference evidence="2" key="1">
    <citation type="journal article" date="2014" name="Int. J. Syst. Evol. Microbiol.">
        <title>Complete genome sequence of Corynebacterium casei LMG S-19264T (=DSM 44701T), isolated from a smear-ripened cheese.</title>
        <authorList>
            <consortium name="US DOE Joint Genome Institute (JGI-PGF)"/>
            <person name="Walter F."/>
            <person name="Albersmeier A."/>
            <person name="Kalinowski J."/>
            <person name="Ruckert C."/>
        </authorList>
    </citation>
    <scope>NUCLEOTIDE SEQUENCE</scope>
    <source>
        <strain evidence="2">CGMCC 4.7299</strain>
    </source>
</reference>
<dbReference type="InterPro" id="IPR047891">
    <property type="entry name" value="GPGG_membr"/>
</dbReference>
<evidence type="ECO:0000256" key="1">
    <source>
        <dbReference type="SAM" id="Phobius"/>
    </source>
</evidence>
<sequence>MREVFRSGRSGTRLLMDLVLWILAVILVVAGILALFRRQILWGVVLIIVGLLVGPGGVSIFT</sequence>
<dbReference type="EMBL" id="BMMX01000020">
    <property type="protein sequence ID" value="GGL02397.1"/>
    <property type="molecule type" value="Genomic_DNA"/>
</dbReference>
<evidence type="ECO:0000313" key="3">
    <source>
        <dbReference type="Proteomes" id="UP000656042"/>
    </source>
</evidence>
<keyword evidence="1" id="KW-1133">Transmembrane helix</keyword>
<feature type="transmembrane region" description="Helical" evidence="1">
    <location>
        <begin position="40"/>
        <end position="61"/>
    </location>
</feature>
<keyword evidence="1" id="KW-0812">Transmembrane</keyword>
<protein>
    <submittedName>
        <fullName evidence="2">Uncharacterized protein</fullName>
    </submittedName>
</protein>
<keyword evidence="3" id="KW-1185">Reference proteome</keyword>
<keyword evidence="1" id="KW-0472">Membrane</keyword>
<comment type="caution">
    <text evidence="2">The sequence shown here is derived from an EMBL/GenBank/DDBJ whole genome shotgun (WGS) entry which is preliminary data.</text>
</comment>
<name>A0A8J3FQC9_9ACTN</name>
<organism evidence="2 3">
    <name type="scientific">Mangrovihabitans endophyticus</name>
    <dbReference type="NCBI Taxonomy" id="1751298"/>
    <lineage>
        <taxon>Bacteria</taxon>
        <taxon>Bacillati</taxon>
        <taxon>Actinomycetota</taxon>
        <taxon>Actinomycetes</taxon>
        <taxon>Micromonosporales</taxon>
        <taxon>Micromonosporaceae</taxon>
        <taxon>Mangrovihabitans</taxon>
    </lineage>
</organism>
<dbReference type="NCBIfam" id="NF040511">
    <property type="entry name" value="membrane_GPGG"/>
    <property type="match status" value="1"/>
</dbReference>
<feature type="transmembrane region" description="Helical" evidence="1">
    <location>
        <begin position="12"/>
        <end position="34"/>
    </location>
</feature>
<proteinExistence type="predicted"/>
<evidence type="ECO:0000313" key="2">
    <source>
        <dbReference type="EMBL" id="GGL02397.1"/>
    </source>
</evidence>